<sequence>MEGIEGKILKAMDVHIKGNVQCMTMEEIRRIGDLKDTSMMRYMINLMNMRLIRQEDETIDSFTITRRGRIVVNATPETED</sequence>
<dbReference type="Proteomes" id="UP000199568">
    <property type="component" value="Unassembled WGS sequence"/>
</dbReference>
<dbReference type="RefSeq" id="WP_090444414.1">
    <property type="nucleotide sequence ID" value="NZ_FOHU01000011.1"/>
</dbReference>
<reference evidence="1 2" key="1">
    <citation type="submission" date="2016-10" db="EMBL/GenBank/DDBJ databases">
        <authorList>
            <person name="de Groot N.N."/>
        </authorList>
    </citation>
    <scope>NUCLEOTIDE SEQUENCE [LARGE SCALE GENOMIC DNA]</scope>
    <source>
        <strain evidence="1 2">DSM 18979</strain>
    </source>
</reference>
<dbReference type="EMBL" id="FOHU01000011">
    <property type="protein sequence ID" value="SET45834.1"/>
    <property type="molecule type" value="Genomic_DNA"/>
</dbReference>
<proteinExistence type="predicted"/>
<evidence type="ECO:0000313" key="2">
    <source>
        <dbReference type="Proteomes" id="UP000199568"/>
    </source>
</evidence>
<dbReference type="AlphaFoldDB" id="A0A1I0EKV7"/>
<protein>
    <submittedName>
        <fullName evidence="1">Uncharacterized protein</fullName>
    </submittedName>
</protein>
<organism evidence="1 2">
    <name type="scientific">Natronincola peptidivorans</name>
    <dbReference type="NCBI Taxonomy" id="426128"/>
    <lineage>
        <taxon>Bacteria</taxon>
        <taxon>Bacillati</taxon>
        <taxon>Bacillota</taxon>
        <taxon>Clostridia</taxon>
        <taxon>Peptostreptococcales</taxon>
        <taxon>Natronincolaceae</taxon>
        <taxon>Natronincola</taxon>
    </lineage>
</organism>
<gene>
    <name evidence="1" type="ORF">SAMN05660297_02459</name>
</gene>
<accession>A0A1I0EKV7</accession>
<evidence type="ECO:0000313" key="1">
    <source>
        <dbReference type="EMBL" id="SET45834.1"/>
    </source>
</evidence>
<name>A0A1I0EKV7_9FIRM</name>
<keyword evidence="2" id="KW-1185">Reference proteome</keyword>